<comment type="caution">
    <text evidence="1">The sequence shown here is derived from an EMBL/GenBank/DDBJ whole genome shotgun (WGS) entry which is preliminary data.</text>
</comment>
<dbReference type="EMBL" id="CAJJDP010000117">
    <property type="protein sequence ID" value="CAD8198525.1"/>
    <property type="molecule type" value="Genomic_DNA"/>
</dbReference>
<evidence type="ECO:0000313" key="1">
    <source>
        <dbReference type="EMBL" id="CAD8198525.1"/>
    </source>
</evidence>
<dbReference type="Proteomes" id="UP000683925">
    <property type="component" value="Unassembled WGS sequence"/>
</dbReference>
<evidence type="ECO:0000313" key="2">
    <source>
        <dbReference type="Proteomes" id="UP000683925"/>
    </source>
</evidence>
<gene>
    <name evidence="1" type="ORF">POCTA_138.1.T1170051</name>
</gene>
<dbReference type="AlphaFoldDB" id="A0A8S1XC50"/>
<protein>
    <submittedName>
        <fullName evidence="1">Uncharacterized protein</fullName>
    </submittedName>
</protein>
<keyword evidence="2" id="KW-1185">Reference proteome</keyword>
<proteinExistence type="predicted"/>
<reference evidence="1" key="1">
    <citation type="submission" date="2021-01" db="EMBL/GenBank/DDBJ databases">
        <authorList>
            <consortium name="Genoscope - CEA"/>
            <person name="William W."/>
        </authorList>
    </citation>
    <scope>NUCLEOTIDE SEQUENCE</scope>
</reference>
<name>A0A8S1XC50_PAROT</name>
<accession>A0A8S1XC50</accession>
<organism evidence="1 2">
    <name type="scientific">Paramecium octaurelia</name>
    <dbReference type="NCBI Taxonomy" id="43137"/>
    <lineage>
        <taxon>Eukaryota</taxon>
        <taxon>Sar</taxon>
        <taxon>Alveolata</taxon>
        <taxon>Ciliophora</taxon>
        <taxon>Intramacronucleata</taxon>
        <taxon>Oligohymenophorea</taxon>
        <taxon>Peniculida</taxon>
        <taxon>Parameciidae</taxon>
        <taxon>Paramecium</taxon>
    </lineage>
</organism>
<sequence>MESQKQLNYMSILFETDQPFWKKVDQRVFILFKKAQGIQEQEFCQEGCNYTEIRKRGR</sequence>